<name>A0AAN6GB55_9BASI</name>
<dbReference type="Proteomes" id="UP001176521">
    <property type="component" value="Unassembled WGS sequence"/>
</dbReference>
<dbReference type="InterPro" id="IPR004601">
    <property type="entry name" value="UvdE"/>
</dbReference>
<evidence type="ECO:0008006" key="10">
    <source>
        <dbReference type="Google" id="ProtNLM"/>
    </source>
</evidence>
<proteinExistence type="predicted"/>
<feature type="compositionally biased region" description="Basic residues" evidence="7">
    <location>
        <begin position="138"/>
        <end position="148"/>
    </location>
</feature>
<feature type="region of interest" description="Disordered" evidence="7">
    <location>
        <begin position="775"/>
        <end position="812"/>
    </location>
</feature>
<dbReference type="SUPFAM" id="SSF51658">
    <property type="entry name" value="Xylose isomerase-like"/>
    <property type="match status" value="1"/>
</dbReference>
<keyword evidence="5" id="KW-0378">Hydrolase</keyword>
<accession>A0AAN6GB55</accession>
<dbReference type="InterPro" id="IPR036237">
    <property type="entry name" value="Xyl_isomerase-like_sf"/>
</dbReference>
<keyword evidence="4" id="KW-0228">DNA excision</keyword>
<keyword evidence="9" id="KW-1185">Reference proteome</keyword>
<feature type="compositionally biased region" description="Low complexity" evidence="7">
    <location>
        <begin position="14"/>
        <end position="34"/>
    </location>
</feature>
<reference evidence="8" key="1">
    <citation type="journal article" date="2023" name="PhytoFront">
        <title>Draft Genome Resources of Seven Strains of Tilletia horrida, Causal Agent of Kernel Smut of Rice.</title>
        <authorList>
            <person name="Khanal S."/>
            <person name="Antony Babu S."/>
            <person name="Zhou X.G."/>
        </authorList>
    </citation>
    <scope>NUCLEOTIDE SEQUENCE</scope>
    <source>
        <strain evidence="8">TX3</strain>
    </source>
</reference>
<feature type="region of interest" description="Disordered" evidence="7">
    <location>
        <begin position="562"/>
        <end position="588"/>
    </location>
</feature>
<dbReference type="GO" id="GO:0005739">
    <property type="term" value="C:mitochondrion"/>
    <property type="evidence" value="ECO:0007669"/>
    <property type="project" value="TreeGrafter"/>
</dbReference>
<feature type="compositionally biased region" description="Low complexity" evidence="7">
    <location>
        <begin position="165"/>
        <end position="176"/>
    </location>
</feature>
<dbReference type="PANTHER" id="PTHR31290">
    <property type="entry name" value="UV-DAMAGE ENDONUCLEASE"/>
    <property type="match status" value="1"/>
</dbReference>
<comment type="caution">
    <text evidence="8">The sequence shown here is derived from an EMBL/GenBank/DDBJ whole genome shotgun (WGS) entry which is preliminary data.</text>
</comment>
<organism evidence="8 9">
    <name type="scientific">Tilletia horrida</name>
    <dbReference type="NCBI Taxonomy" id="155126"/>
    <lineage>
        <taxon>Eukaryota</taxon>
        <taxon>Fungi</taxon>
        <taxon>Dikarya</taxon>
        <taxon>Basidiomycota</taxon>
        <taxon>Ustilaginomycotina</taxon>
        <taxon>Exobasidiomycetes</taxon>
        <taxon>Tilletiales</taxon>
        <taxon>Tilletiaceae</taxon>
        <taxon>Tilletia</taxon>
    </lineage>
</organism>
<dbReference type="Pfam" id="PF03851">
    <property type="entry name" value="UvdE"/>
    <property type="match status" value="1"/>
</dbReference>
<protein>
    <recommendedName>
        <fullName evidence="10">UV-damage endonuclease</fullName>
    </recommendedName>
</protein>
<feature type="region of interest" description="Disordered" evidence="7">
    <location>
        <begin position="90"/>
        <end position="248"/>
    </location>
</feature>
<evidence type="ECO:0000256" key="7">
    <source>
        <dbReference type="SAM" id="MobiDB-lite"/>
    </source>
</evidence>
<feature type="region of interest" description="Disordered" evidence="7">
    <location>
        <begin position="602"/>
        <end position="637"/>
    </location>
</feature>
<feature type="compositionally biased region" description="Low complexity" evidence="7">
    <location>
        <begin position="787"/>
        <end position="804"/>
    </location>
</feature>
<keyword evidence="2" id="KW-0255">Endonuclease</keyword>
<evidence type="ECO:0000313" key="9">
    <source>
        <dbReference type="Proteomes" id="UP001176521"/>
    </source>
</evidence>
<dbReference type="GO" id="GO:0043504">
    <property type="term" value="P:mitochondrial DNA repair"/>
    <property type="evidence" value="ECO:0007669"/>
    <property type="project" value="TreeGrafter"/>
</dbReference>
<dbReference type="GO" id="GO:0005634">
    <property type="term" value="C:nucleus"/>
    <property type="evidence" value="ECO:0007669"/>
    <property type="project" value="TreeGrafter"/>
</dbReference>
<evidence type="ECO:0000256" key="6">
    <source>
        <dbReference type="ARBA" id="ARBA00023204"/>
    </source>
</evidence>
<evidence type="ECO:0000256" key="3">
    <source>
        <dbReference type="ARBA" id="ARBA00022763"/>
    </source>
</evidence>
<sequence length="812" mass="87252">MAPPSAGPVSSMPRGQRSQGQRASAAAAYTAIARQTEDMEEENEARGGDELSPVPETPQRRAGARARMRKQAAAASVVIGTDKAAVEATALATAPAPPASTRRRTLSSKAQAKARQEDTSDPDSSELSAPSEEEKKASPPKKKRRRAAAKQEEEEGGGGGGGGEAESLSTTATAAKATRRGRKTKKAAAEEKGEADFEEDGEKTPKSAERKKRTPRKPKNTEPVVYDIPPVPTRDFASEGLDPSHPRGPFRGRLGYACLNTILRAQKPSVFSSRTTRIKSIEERGLDFVRELSLANVRDIIPMVEWNEAHGIKFMRLSSEMFPFATHPLYGYDFVGFAREELRKAGEVARKLGHRLTMHPGQFCQLGTPKADVLEASIRELEMHAQILDGLGMDQDSVMILHGGGVYGDREGTIERIKNTIQTRLSPSARARLVLENDELAYSVEELLPISKELKVPIVLDFHHDMLRPSSRPPSELIPEILEIWKERGIKPKFHLSEPRPGAKSMRERRAHSDRCTYLPSELPADADLMIEAKDKEQAVFELYRIYNLVDVQPFWADLRPPAADQSTSTSGRKSGAASSSQSEQAKALRTLIKAKKIERKMERKRALAEGRTPPPEGDSDLDDWTPAKDRPPVASQVEVLEAMRTEADWIRAELRAGRDRRAYGADEEDGDEGDGEGTVESDAEDGGGSSVSASPLKGKGKASRAKANGTASSKLGTTTKLHVDGQAAGAQEDLVAVVTDHGSAGAAGSSSSSSLSTTEAEATAPVLVVKPGVEADPSAESTPLDSVAAAAPAAAASVSTAAAGGRKRKKN</sequence>
<feature type="compositionally biased region" description="Basic and acidic residues" evidence="7">
    <location>
        <begin position="654"/>
        <end position="665"/>
    </location>
</feature>
<evidence type="ECO:0000256" key="2">
    <source>
        <dbReference type="ARBA" id="ARBA00022759"/>
    </source>
</evidence>
<evidence type="ECO:0000256" key="4">
    <source>
        <dbReference type="ARBA" id="ARBA00022769"/>
    </source>
</evidence>
<evidence type="ECO:0000256" key="5">
    <source>
        <dbReference type="ARBA" id="ARBA00022801"/>
    </source>
</evidence>
<keyword evidence="3" id="KW-0227">DNA damage</keyword>
<dbReference type="EMBL" id="JAPDMQ010000316">
    <property type="protein sequence ID" value="KAK0527303.1"/>
    <property type="molecule type" value="Genomic_DNA"/>
</dbReference>
<dbReference type="GO" id="GO:0006289">
    <property type="term" value="P:nucleotide-excision repair"/>
    <property type="evidence" value="ECO:0007669"/>
    <property type="project" value="InterPro"/>
</dbReference>
<dbReference type="GO" id="GO:0009411">
    <property type="term" value="P:response to UV"/>
    <property type="evidence" value="ECO:0007669"/>
    <property type="project" value="InterPro"/>
</dbReference>
<feature type="region of interest" description="Disordered" evidence="7">
    <location>
        <begin position="743"/>
        <end position="762"/>
    </location>
</feature>
<feature type="compositionally biased region" description="Basic residues" evidence="7">
    <location>
        <begin position="177"/>
        <end position="186"/>
    </location>
</feature>
<evidence type="ECO:0000313" key="8">
    <source>
        <dbReference type="EMBL" id="KAK0527303.1"/>
    </source>
</evidence>
<keyword evidence="6" id="KW-0234">DNA repair</keyword>
<feature type="compositionally biased region" description="Low complexity" evidence="7">
    <location>
        <begin position="567"/>
        <end position="588"/>
    </location>
</feature>
<dbReference type="PANTHER" id="PTHR31290:SF5">
    <property type="entry name" value="UV-DAMAGE ENDONUCLEASE"/>
    <property type="match status" value="1"/>
</dbReference>
<dbReference type="Gene3D" id="3.20.20.150">
    <property type="entry name" value="Divalent-metal-dependent TIM barrel enzymes"/>
    <property type="match status" value="1"/>
</dbReference>
<feature type="compositionally biased region" description="Polar residues" evidence="7">
    <location>
        <begin position="710"/>
        <end position="719"/>
    </location>
</feature>
<feature type="region of interest" description="Disordered" evidence="7">
    <location>
        <begin position="1"/>
        <end position="77"/>
    </location>
</feature>
<dbReference type="NCBIfam" id="TIGR00629">
    <property type="entry name" value="uvde"/>
    <property type="match status" value="1"/>
</dbReference>
<feature type="region of interest" description="Disordered" evidence="7">
    <location>
        <begin position="654"/>
        <end position="719"/>
    </location>
</feature>
<dbReference type="GO" id="GO:0004519">
    <property type="term" value="F:endonuclease activity"/>
    <property type="evidence" value="ECO:0007669"/>
    <property type="project" value="UniProtKB-KW"/>
</dbReference>
<dbReference type="GO" id="GO:0016787">
    <property type="term" value="F:hydrolase activity"/>
    <property type="evidence" value="ECO:0007669"/>
    <property type="project" value="UniProtKB-KW"/>
</dbReference>
<feature type="compositionally biased region" description="Acidic residues" evidence="7">
    <location>
        <begin position="666"/>
        <end position="686"/>
    </location>
</feature>
<feature type="compositionally biased region" description="Basic residues" evidence="7">
    <location>
        <begin position="209"/>
        <end position="218"/>
    </location>
</feature>
<evidence type="ECO:0000256" key="1">
    <source>
        <dbReference type="ARBA" id="ARBA00022722"/>
    </source>
</evidence>
<dbReference type="AlphaFoldDB" id="A0AAN6GB55"/>
<keyword evidence="1" id="KW-0540">Nuclease</keyword>
<gene>
    <name evidence="8" type="ORF">OC842_004911</name>
</gene>